<keyword evidence="6" id="KW-1152">Outer capsid protein</keyword>
<keyword evidence="5" id="KW-0167">Capsid protein</keyword>
<protein>
    <recommendedName>
        <fullName evidence="4">Core protein VP4</fullName>
    </recommendedName>
</protein>
<evidence type="ECO:0000256" key="4">
    <source>
        <dbReference type="ARBA" id="ARBA00021787"/>
    </source>
</evidence>
<dbReference type="Pfam" id="PF05059">
    <property type="entry name" value="Orbi_VP4"/>
    <property type="match status" value="1"/>
</dbReference>
<dbReference type="EMBL" id="MG770342">
    <property type="protein sequence ID" value="AXF35748.1"/>
    <property type="molecule type" value="Genomic_RNA"/>
</dbReference>
<comment type="similarity">
    <text evidence="3">Belongs to the orbivirus VP4 family.</text>
</comment>
<evidence type="ECO:0000256" key="5">
    <source>
        <dbReference type="ARBA" id="ARBA00022561"/>
    </source>
</evidence>
<accession>A0A3G1RP74</accession>
<gene>
    <name evidence="8" type="primary">VP3</name>
</gene>
<dbReference type="InterPro" id="IPR043026">
    <property type="entry name" value="Orbi_VP4_C"/>
</dbReference>
<sequence>MDPHAVIHVSNSIAHHLADAYLPVWRLTGTETKNQLWLQNGTYATDVYAVGSIRHLTYRVARAHGLIFVGGPNDKVALADVTLSPDIRVKGVRTMKELETNIGRQRLRLRQKFGDLLREYAWSRAECFNGSEIETLARDLECEKRILGNPQTPPLAHDLPSVIQPLPNDGPTDEKLVSMLDYATFRVNTVIYAGAGDGRTVKAFKKKEPKRFGLIRWVLIDPIICDSFDANVSCYKTCIKQGRDLLPYRTSSGTTLLLWDVRSDRGDMSDRHWDSQCRHEDTLGVSVAEENRAWISLALLKTRIPFQDSMDVYTSALLFQPGAPQDMYEVRNLIVFSGRQWLPRPSRQRVDLDKVRLGIQAYHGTARGRVLRRLNCQYLSIEVSDGLRNDYGPRADLFYLTNRGNGPPESLLTVALKSEISTFWIRPSRTLSYNDQPFSTQQLMLRCSTETHMINDGLGFVLWMIWKGFCPPTPSFDPSWAASFAVVWRRVYTPCVPDVSLCRFIGLRSVSSTLRIREPCAHEYADLVKSTGLDLSGHLYVTLVSGAYLSDLRTWIAMILKWSQLPASEKTAQLEKHRAQVIEWKEDRADQPWHLREDLVAALRAYARISGDDVSSWIKLLN</sequence>
<evidence type="ECO:0000256" key="7">
    <source>
        <dbReference type="ARBA" id="ARBA00022844"/>
    </source>
</evidence>
<evidence type="ECO:0000256" key="2">
    <source>
        <dbReference type="ARBA" id="ARBA00004328"/>
    </source>
</evidence>
<dbReference type="InterPro" id="IPR029063">
    <property type="entry name" value="SAM-dependent_MTases_sf"/>
</dbReference>
<comment type="function">
    <text evidence="1">The VP4 protein is one of the five proteins (with VP1, VP3, VP6 and VP7) which form the inner capsid of the virus.</text>
</comment>
<evidence type="ECO:0000256" key="6">
    <source>
        <dbReference type="ARBA" id="ARBA00022770"/>
    </source>
</evidence>
<dbReference type="GO" id="GO:0039624">
    <property type="term" value="C:viral outer capsid"/>
    <property type="evidence" value="ECO:0007669"/>
    <property type="project" value="UniProtKB-KW"/>
</dbReference>
<dbReference type="Gene3D" id="3.40.50.150">
    <property type="entry name" value="Vaccinia Virus protein VP39"/>
    <property type="match status" value="1"/>
</dbReference>
<evidence type="ECO:0000313" key="8">
    <source>
        <dbReference type="EMBL" id="AXF35748.1"/>
    </source>
</evidence>
<dbReference type="InterPro" id="IPR007753">
    <property type="entry name" value="Orbi_VP4"/>
</dbReference>
<dbReference type="Gene3D" id="1.20.1280.200">
    <property type="entry name" value="Orbivirus VP4 core protein, C-terminal domain"/>
    <property type="match status" value="1"/>
</dbReference>
<evidence type="ECO:0000256" key="3">
    <source>
        <dbReference type="ARBA" id="ARBA00009708"/>
    </source>
</evidence>
<name>A0A3G1RP74_9REOV</name>
<reference evidence="8" key="1">
    <citation type="journal article" date="2018" name="J. Gen. Virol.">
        <title>Identification and characterization of novel mosquito-borne (Kammavanpettai virus) and tick-borne (Wad Medani) reoviruses isolated in India.</title>
        <authorList>
            <person name="Yadav P.D."/>
            <person name="Shete A.M."/>
            <person name="Nyayanit D.A."/>
            <person name="Albarino C.G."/>
            <person name="Jain S."/>
            <person name="Guerrero L.W."/>
            <person name="Kumar S."/>
            <person name="Patil D.Y."/>
            <person name="Nichol S.T."/>
            <person name="Mourya D.T."/>
        </authorList>
    </citation>
    <scope>NUCLEOTIDE SEQUENCE</scope>
    <source>
        <strain evidence="8">G-673</strain>
    </source>
</reference>
<organism evidence="8">
    <name type="scientific">Wad Medani virus</name>
    <dbReference type="NCBI Taxonomy" id="40067"/>
    <lineage>
        <taxon>Viruses</taxon>
        <taxon>Riboviria</taxon>
        <taxon>Orthornavirae</taxon>
        <taxon>Duplornaviricota</taxon>
        <taxon>Resentoviricetes</taxon>
        <taxon>Reovirales</taxon>
        <taxon>Sedoreoviridae</taxon>
        <taxon>Orbivirus</taxon>
        <taxon>Orbivirus wadmedaniense</taxon>
    </lineage>
</organism>
<comment type="subcellular location">
    <subcellularLocation>
        <location evidence="2">Virion</location>
    </subcellularLocation>
</comment>
<proteinExistence type="inferred from homology"/>
<evidence type="ECO:0000256" key="1">
    <source>
        <dbReference type="ARBA" id="ARBA00002541"/>
    </source>
</evidence>
<keyword evidence="7" id="KW-0946">Virion</keyword>
<dbReference type="CDD" id="cd20758">
    <property type="entry name" value="capping_2-OMTase_Orbivirus"/>
    <property type="match status" value="1"/>
</dbReference>